<reference evidence="2" key="2">
    <citation type="journal article" date="2017" name="J. Anim. Genet.">
        <title>Multiple reference genome sequences of hot pepper reveal the massive evolution of plant disease resistance genes by retroduplication.</title>
        <authorList>
            <person name="Kim S."/>
            <person name="Park J."/>
            <person name="Yeom S.-I."/>
            <person name="Kim Y.-M."/>
            <person name="Seo E."/>
            <person name="Kim K.-T."/>
            <person name="Kim M.-S."/>
            <person name="Lee J.M."/>
            <person name="Cheong K."/>
            <person name="Shin H.-S."/>
            <person name="Kim S.-B."/>
            <person name="Han K."/>
            <person name="Lee J."/>
            <person name="Park M."/>
            <person name="Lee H.-A."/>
            <person name="Lee H.-Y."/>
            <person name="Lee Y."/>
            <person name="Oh S."/>
            <person name="Lee J.H."/>
            <person name="Choi E."/>
            <person name="Choi E."/>
            <person name="Lee S.E."/>
            <person name="Jeon J."/>
            <person name="Kim H."/>
            <person name="Choi G."/>
            <person name="Song H."/>
            <person name="Lee J."/>
            <person name="Lee S.-C."/>
            <person name="Kwon J.-K."/>
            <person name="Lee H.-Y."/>
            <person name="Koo N."/>
            <person name="Hong Y."/>
            <person name="Kim R.W."/>
            <person name="Kang W.-H."/>
            <person name="Huh J.H."/>
            <person name="Kang B.-C."/>
            <person name="Yang T.-J."/>
            <person name="Lee Y.-H."/>
            <person name="Bennetzen J.L."/>
            <person name="Choi D."/>
        </authorList>
    </citation>
    <scope>NUCLEOTIDE SEQUENCE [LARGE SCALE GENOMIC DNA]</scope>
    <source>
        <strain evidence="2">cv. PBC81</strain>
    </source>
</reference>
<dbReference type="Proteomes" id="UP000224567">
    <property type="component" value="Unassembled WGS sequence"/>
</dbReference>
<proteinExistence type="predicted"/>
<dbReference type="STRING" id="33114.A0A2G2VXH3"/>
<comment type="caution">
    <text evidence="1">The sequence shown here is derived from an EMBL/GenBank/DDBJ whole genome shotgun (WGS) entry which is preliminary data.</text>
</comment>
<evidence type="ECO:0000313" key="1">
    <source>
        <dbReference type="EMBL" id="PHT37680.1"/>
    </source>
</evidence>
<dbReference type="EMBL" id="MLFT02000009">
    <property type="protein sequence ID" value="PHT37680.1"/>
    <property type="molecule type" value="Genomic_DNA"/>
</dbReference>
<evidence type="ECO:0000313" key="2">
    <source>
        <dbReference type="Proteomes" id="UP000224567"/>
    </source>
</evidence>
<name>A0A2G2VXH3_CAPBA</name>
<reference evidence="1 2" key="1">
    <citation type="journal article" date="2017" name="Genome Biol.">
        <title>New reference genome sequences of hot pepper reveal the massive evolution of plant disease-resistance genes by retroduplication.</title>
        <authorList>
            <person name="Kim S."/>
            <person name="Park J."/>
            <person name="Yeom S.I."/>
            <person name="Kim Y.M."/>
            <person name="Seo E."/>
            <person name="Kim K.T."/>
            <person name="Kim M.S."/>
            <person name="Lee J.M."/>
            <person name="Cheong K."/>
            <person name="Shin H.S."/>
            <person name="Kim S.B."/>
            <person name="Han K."/>
            <person name="Lee J."/>
            <person name="Park M."/>
            <person name="Lee H.A."/>
            <person name="Lee H.Y."/>
            <person name="Lee Y."/>
            <person name="Oh S."/>
            <person name="Lee J.H."/>
            <person name="Choi E."/>
            <person name="Choi E."/>
            <person name="Lee S.E."/>
            <person name="Jeon J."/>
            <person name="Kim H."/>
            <person name="Choi G."/>
            <person name="Song H."/>
            <person name="Lee J."/>
            <person name="Lee S.C."/>
            <person name="Kwon J.K."/>
            <person name="Lee H.Y."/>
            <person name="Koo N."/>
            <person name="Hong Y."/>
            <person name="Kim R.W."/>
            <person name="Kang W.H."/>
            <person name="Huh J.H."/>
            <person name="Kang B.C."/>
            <person name="Yang T.J."/>
            <person name="Lee Y.H."/>
            <person name="Bennetzen J.L."/>
            <person name="Choi D."/>
        </authorList>
    </citation>
    <scope>NUCLEOTIDE SEQUENCE [LARGE SCALE GENOMIC DNA]</scope>
    <source>
        <strain evidence="2">cv. PBC81</strain>
    </source>
</reference>
<keyword evidence="2" id="KW-1185">Reference proteome</keyword>
<organism evidence="1 2">
    <name type="scientific">Capsicum baccatum</name>
    <name type="common">Peruvian pepper</name>
    <dbReference type="NCBI Taxonomy" id="33114"/>
    <lineage>
        <taxon>Eukaryota</taxon>
        <taxon>Viridiplantae</taxon>
        <taxon>Streptophyta</taxon>
        <taxon>Embryophyta</taxon>
        <taxon>Tracheophyta</taxon>
        <taxon>Spermatophyta</taxon>
        <taxon>Magnoliopsida</taxon>
        <taxon>eudicotyledons</taxon>
        <taxon>Gunneridae</taxon>
        <taxon>Pentapetalae</taxon>
        <taxon>asterids</taxon>
        <taxon>lamiids</taxon>
        <taxon>Solanales</taxon>
        <taxon>Solanaceae</taxon>
        <taxon>Solanoideae</taxon>
        <taxon>Capsiceae</taxon>
        <taxon>Capsicum</taxon>
    </lineage>
</organism>
<gene>
    <name evidence="1" type="ORF">CQW23_21253</name>
</gene>
<protein>
    <submittedName>
        <fullName evidence="1">Uncharacterized protein</fullName>
    </submittedName>
</protein>
<accession>A0A2G2VXH3</accession>
<sequence length="154" mass="17180">MGYATTSCTFYLRPPKKAEPTQPAANEVVVSVGEASSVGEVAGTVEAVTVDASDLLIKKSSNSNHEYLFIEDDTEFESDMHEEGINLRAERRTYQKRKRRERIPNDPVEVSLGEVGPNLKFNETKVVDKSLKDKVVRDEPVYCSSDEYSVESDS</sequence>
<dbReference type="AlphaFoldDB" id="A0A2G2VXH3"/>